<evidence type="ECO:0000256" key="7">
    <source>
        <dbReference type="ARBA" id="ARBA00023180"/>
    </source>
</evidence>
<feature type="domain" description="Clip" evidence="11">
    <location>
        <begin position="21"/>
        <end position="73"/>
    </location>
</feature>
<dbReference type="InterPro" id="IPR001314">
    <property type="entry name" value="Peptidase_S1A"/>
</dbReference>
<dbReference type="FunFam" id="3.30.1640.30:FF:000001">
    <property type="entry name" value="Serine protease 7"/>
    <property type="match status" value="1"/>
</dbReference>
<evidence type="ECO:0000256" key="3">
    <source>
        <dbReference type="ARBA" id="ARBA00022801"/>
    </source>
</evidence>
<dbReference type="InterPro" id="IPR038565">
    <property type="entry name" value="CLIP_sf"/>
</dbReference>
<dbReference type="FunFam" id="2.40.10.10:FF:000002">
    <property type="entry name" value="Transmembrane protease serine"/>
    <property type="match status" value="1"/>
</dbReference>
<dbReference type="SMART" id="SM00680">
    <property type="entry name" value="CLIP"/>
    <property type="match status" value="1"/>
</dbReference>
<sequence length="354" mass="38438">MFTNRALILSLIIQIIAAETPCETPNGQEGNCIPINQCPSIFALFQSSISSTTATYLRQSQCGTAGVYPKVCCPLGSSLPPPKNETVLPGKTDCGLVTEPKIIGGNKTDIDEFPWLALLEYKLKSGRTVFKCGGALISKRYILTARHCLRKNLISVRLGEWNTTSNPDCIIHKFGPDCAPPVIDVPVEEQIPYEDKTSAQGDIGLLRLSREVEYTGFVSPICLPTAPEDLTQTYVGKKLAVAGWGATENATSSPIKLKVLVPVRPLPLCEMGLRETFQADINLHDGQLCAGGEEGKDSCFGDSGGPLMYNQRREWYAVGIVSFGPKGDCGQANRPGVYVKVAKYVRWIISNVKP</sequence>
<dbReference type="CDD" id="cd00190">
    <property type="entry name" value="Tryp_SPc"/>
    <property type="match status" value="1"/>
</dbReference>
<dbReference type="InterPro" id="IPR043504">
    <property type="entry name" value="Peptidase_S1_PA_chymotrypsin"/>
</dbReference>
<keyword evidence="4 9" id="KW-0720">Serine protease</keyword>
<dbReference type="InterPro" id="IPR033116">
    <property type="entry name" value="TRYPSIN_SER"/>
</dbReference>
<name>A0AA38I1B5_9CUCU</name>
<dbReference type="PROSITE" id="PS50240">
    <property type="entry name" value="TRYPSIN_DOM"/>
    <property type="match status" value="1"/>
</dbReference>
<evidence type="ECO:0000256" key="8">
    <source>
        <dbReference type="ARBA" id="ARBA00024195"/>
    </source>
</evidence>
<dbReference type="GO" id="GO:0004252">
    <property type="term" value="F:serine-type endopeptidase activity"/>
    <property type="evidence" value="ECO:0007669"/>
    <property type="project" value="UniProtKB-UniRule"/>
</dbReference>
<keyword evidence="6" id="KW-1015">Disulfide bond</keyword>
<evidence type="ECO:0000256" key="2">
    <source>
        <dbReference type="ARBA" id="ARBA00022729"/>
    </source>
</evidence>
<protein>
    <recommendedName>
        <fullName evidence="9">CLIP domain-containing serine protease</fullName>
        <ecNumber evidence="9">3.4.21.-</ecNumber>
    </recommendedName>
</protein>
<dbReference type="InterPro" id="IPR009003">
    <property type="entry name" value="Peptidase_S1_PA"/>
</dbReference>
<dbReference type="PANTHER" id="PTHR24256">
    <property type="entry name" value="TRYPTASE-RELATED"/>
    <property type="match status" value="1"/>
</dbReference>
<evidence type="ECO:0000256" key="1">
    <source>
        <dbReference type="ARBA" id="ARBA00022670"/>
    </source>
</evidence>
<dbReference type="Pfam" id="PF00089">
    <property type="entry name" value="Trypsin"/>
    <property type="match status" value="1"/>
</dbReference>
<dbReference type="FunFam" id="2.40.10.10:FF:000028">
    <property type="entry name" value="Serine protease easter"/>
    <property type="match status" value="1"/>
</dbReference>
<dbReference type="PRINTS" id="PR00722">
    <property type="entry name" value="CHYMOTRYPSIN"/>
</dbReference>
<keyword evidence="9" id="KW-0964">Secreted</keyword>
<dbReference type="Pfam" id="PF12032">
    <property type="entry name" value="CLIP"/>
    <property type="match status" value="1"/>
</dbReference>
<dbReference type="SUPFAM" id="SSF50494">
    <property type="entry name" value="Trypsin-like serine proteases"/>
    <property type="match status" value="1"/>
</dbReference>
<feature type="signal peptide" evidence="9">
    <location>
        <begin position="1"/>
        <end position="18"/>
    </location>
</feature>
<keyword evidence="7" id="KW-0325">Glycoprotein</keyword>
<comment type="domain">
    <text evidence="9">The clip domain consists of 35-55 residues which are 'knitted' together usually by 3 conserved disulfide bonds forming a clip-like compact structure.</text>
</comment>
<keyword evidence="1 9" id="KW-0645">Protease</keyword>
<reference evidence="12" key="1">
    <citation type="journal article" date="2023" name="G3 (Bethesda)">
        <title>Whole genome assemblies of Zophobas morio and Tenebrio molitor.</title>
        <authorList>
            <person name="Kaur S."/>
            <person name="Stinson S.A."/>
            <person name="diCenzo G.C."/>
        </authorList>
    </citation>
    <scope>NUCLEOTIDE SEQUENCE</scope>
    <source>
        <strain evidence="12">QUZm001</strain>
    </source>
</reference>
<keyword evidence="2 9" id="KW-0732">Signal</keyword>
<evidence type="ECO:0000313" key="13">
    <source>
        <dbReference type="Proteomes" id="UP001168821"/>
    </source>
</evidence>
<dbReference type="SMART" id="SM00020">
    <property type="entry name" value="Tryp_SPc"/>
    <property type="match status" value="1"/>
</dbReference>
<dbReference type="InterPro" id="IPR001254">
    <property type="entry name" value="Trypsin_dom"/>
</dbReference>
<dbReference type="EC" id="3.4.21.-" evidence="9"/>
<evidence type="ECO:0000256" key="5">
    <source>
        <dbReference type="ARBA" id="ARBA00023145"/>
    </source>
</evidence>
<keyword evidence="5" id="KW-0865">Zymogen</keyword>
<evidence type="ECO:0000256" key="6">
    <source>
        <dbReference type="ARBA" id="ARBA00023157"/>
    </source>
</evidence>
<organism evidence="12 13">
    <name type="scientific">Zophobas morio</name>
    <dbReference type="NCBI Taxonomy" id="2755281"/>
    <lineage>
        <taxon>Eukaryota</taxon>
        <taxon>Metazoa</taxon>
        <taxon>Ecdysozoa</taxon>
        <taxon>Arthropoda</taxon>
        <taxon>Hexapoda</taxon>
        <taxon>Insecta</taxon>
        <taxon>Pterygota</taxon>
        <taxon>Neoptera</taxon>
        <taxon>Endopterygota</taxon>
        <taxon>Coleoptera</taxon>
        <taxon>Polyphaga</taxon>
        <taxon>Cucujiformia</taxon>
        <taxon>Tenebrionidae</taxon>
        <taxon>Zophobas</taxon>
    </lineage>
</organism>
<comment type="subcellular location">
    <subcellularLocation>
        <location evidence="9">Secreted</location>
    </subcellularLocation>
</comment>
<keyword evidence="3 9" id="KW-0378">Hydrolase</keyword>
<evidence type="ECO:0000313" key="12">
    <source>
        <dbReference type="EMBL" id="KAJ3647404.1"/>
    </source>
</evidence>
<dbReference type="PROSITE" id="PS00135">
    <property type="entry name" value="TRYPSIN_SER"/>
    <property type="match status" value="1"/>
</dbReference>
<dbReference type="Gene3D" id="3.30.1640.30">
    <property type="match status" value="1"/>
</dbReference>
<feature type="domain" description="Peptidase S1" evidence="10">
    <location>
        <begin position="102"/>
        <end position="353"/>
    </location>
</feature>
<evidence type="ECO:0000259" key="10">
    <source>
        <dbReference type="PROSITE" id="PS50240"/>
    </source>
</evidence>
<dbReference type="GO" id="GO:0005576">
    <property type="term" value="C:extracellular region"/>
    <property type="evidence" value="ECO:0007669"/>
    <property type="project" value="UniProtKB-SubCell"/>
</dbReference>
<keyword evidence="13" id="KW-1185">Reference proteome</keyword>
<dbReference type="AlphaFoldDB" id="A0AA38I1B5"/>
<dbReference type="Proteomes" id="UP001168821">
    <property type="component" value="Unassembled WGS sequence"/>
</dbReference>
<dbReference type="InterPro" id="IPR022700">
    <property type="entry name" value="CLIP"/>
</dbReference>
<evidence type="ECO:0000259" key="11">
    <source>
        <dbReference type="PROSITE" id="PS51888"/>
    </source>
</evidence>
<dbReference type="Gene3D" id="2.40.10.10">
    <property type="entry name" value="Trypsin-like serine proteases"/>
    <property type="match status" value="2"/>
</dbReference>
<dbReference type="GO" id="GO:0006508">
    <property type="term" value="P:proteolysis"/>
    <property type="evidence" value="ECO:0007669"/>
    <property type="project" value="UniProtKB-KW"/>
</dbReference>
<comment type="similarity">
    <text evidence="8 9">Belongs to the peptidase S1 family. CLIP subfamily.</text>
</comment>
<proteinExistence type="inferred from homology"/>
<accession>A0AA38I1B5</accession>
<feature type="chain" id="PRO_5041486073" description="CLIP domain-containing serine protease" evidence="9">
    <location>
        <begin position="19"/>
        <end position="354"/>
    </location>
</feature>
<evidence type="ECO:0000256" key="9">
    <source>
        <dbReference type="RuleBase" id="RU366078"/>
    </source>
</evidence>
<comment type="caution">
    <text evidence="12">The sequence shown here is derived from an EMBL/GenBank/DDBJ whole genome shotgun (WGS) entry which is preliminary data.</text>
</comment>
<dbReference type="PROSITE" id="PS51888">
    <property type="entry name" value="CLIP"/>
    <property type="match status" value="1"/>
</dbReference>
<dbReference type="EMBL" id="JALNTZ010000006">
    <property type="protein sequence ID" value="KAJ3647404.1"/>
    <property type="molecule type" value="Genomic_DNA"/>
</dbReference>
<dbReference type="InterPro" id="IPR051487">
    <property type="entry name" value="Ser/Thr_Proteases_Immune/Dev"/>
</dbReference>
<gene>
    <name evidence="12" type="ORF">Zmor_019283</name>
</gene>
<evidence type="ECO:0000256" key="4">
    <source>
        <dbReference type="ARBA" id="ARBA00022825"/>
    </source>
</evidence>